<sequence>MRMLRHPETEPEFDPQMIAAIVKMGADDPEVHASLVTEITGHFAQLLHEILDRARARGEHDLSAEDEQFISSLVMAYIIGYQPTFGRRLSEADMVQLVDKMVLPLLAAHDRPAGATSPAGATG</sequence>
<comment type="caution">
    <text evidence="1">The sequence shown here is derived from an EMBL/GenBank/DDBJ whole genome shotgun (WGS) entry which is preliminary data.</text>
</comment>
<gene>
    <name evidence="1" type="ORF">GCM10025862_39140</name>
</gene>
<dbReference type="Gene3D" id="1.10.357.10">
    <property type="entry name" value="Tetracycline Repressor, domain 2"/>
    <property type="match status" value="1"/>
</dbReference>
<evidence type="ECO:0000313" key="1">
    <source>
        <dbReference type="EMBL" id="GMA21893.1"/>
    </source>
</evidence>
<reference evidence="2" key="1">
    <citation type="journal article" date="2019" name="Int. J. Syst. Evol. Microbiol.">
        <title>The Global Catalogue of Microorganisms (GCM) 10K type strain sequencing project: providing services to taxonomists for standard genome sequencing and annotation.</title>
        <authorList>
            <consortium name="The Broad Institute Genomics Platform"/>
            <consortium name="The Broad Institute Genome Sequencing Center for Infectious Disease"/>
            <person name="Wu L."/>
            <person name="Ma J."/>
        </authorList>
    </citation>
    <scope>NUCLEOTIDE SEQUENCE [LARGE SCALE GENOMIC DNA]</scope>
    <source>
        <strain evidence="2">NBRC 105830</strain>
    </source>
</reference>
<dbReference type="Proteomes" id="UP001157109">
    <property type="component" value="Unassembled WGS sequence"/>
</dbReference>
<evidence type="ECO:0000313" key="2">
    <source>
        <dbReference type="Proteomes" id="UP001157109"/>
    </source>
</evidence>
<proteinExistence type="predicted"/>
<organism evidence="1 2">
    <name type="scientific">Arsenicicoccus piscis</name>
    <dbReference type="NCBI Taxonomy" id="673954"/>
    <lineage>
        <taxon>Bacteria</taxon>
        <taxon>Bacillati</taxon>
        <taxon>Actinomycetota</taxon>
        <taxon>Actinomycetes</taxon>
        <taxon>Micrococcales</taxon>
        <taxon>Intrasporangiaceae</taxon>
        <taxon>Arsenicicoccus</taxon>
    </lineage>
</organism>
<evidence type="ECO:0008006" key="3">
    <source>
        <dbReference type="Google" id="ProtNLM"/>
    </source>
</evidence>
<name>A0ABQ6HW24_9MICO</name>
<dbReference type="InterPro" id="IPR036271">
    <property type="entry name" value="Tet_transcr_reg_TetR-rel_C_sf"/>
</dbReference>
<keyword evidence="2" id="KW-1185">Reference proteome</keyword>
<dbReference type="SUPFAM" id="SSF48498">
    <property type="entry name" value="Tetracyclin repressor-like, C-terminal domain"/>
    <property type="match status" value="1"/>
</dbReference>
<accession>A0ABQ6HW24</accession>
<protein>
    <recommendedName>
        <fullName evidence="3">Tetracyclin repressor-like C-terminal domain-containing protein</fullName>
    </recommendedName>
</protein>
<dbReference type="EMBL" id="BSUJ01000001">
    <property type="protein sequence ID" value="GMA21893.1"/>
    <property type="molecule type" value="Genomic_DNA"/>
</dbReference>